<organism evidence="7 8">
    <name type="scientific">Nocardia vinacea</name>
    <dbReference type="NCBI Taxonomy" id="96468"/>
    <lineage>
        <taxon>Bacteria</taxon>
        <taxon>Bacillati</taxon>
        <taxon>Actinomycetota</taxon>
        <taxon>Actinomycetes</taxon>
        <taxon>Mycobacteriales</taxon>
        <taxon>Nocardiaceae</taxon>
        <taxon>Nocardia</taxon>
    </lineage>
</organism>
<dbReference type="SUPFAM" id="SSF48498">
    <property type="entry name" value="Tetracyclin repressor-like, C-terminal domain"/>
    <property type="match status" value="1"/>
</dbReference>
<protein>
    <submittedName>
        <fullName evidence="7">TetR/AcrR family transcriptional regulator</fullName>
    </submittedName>
</protein>
<keyword evidence="2" id="KW-0805">Transcription regulation</keyword>
<dbReference type="InterPro" id="IPR001647">
    <property type="entry name" value="HTH_TetR"/>
</dbReference>
<keyword evidence="3 5" id="KW-0238">DNA-binding</keyword>
<feature type="domain" description="HTH tetR-type" evidence="6">
    <location>
        <begin position="11"/>
        <end position="71"/>
    </location>
</feature>
<dbReference type="SUPFAM" id="SSF46689">
    <property type="entry name" value="Homeodomain-like"/>
    <property type="match status" value="1"/>
</dbReference>
<evidence type="ECO:0000259" key="6">
    <source>
        <dbReference type="PROSITE" id="PS50977"/>
    </source>
</evidence>
<keyword evidence="1" id="KW-0678">Repressor</keyword>
<dbReference type="Pfam" id="PF00440">
    <property type="entry name" value="TetR_N"/>
    <property type="match status" value="1"/>
</dbReference>
<dbReference type="PANTHER" id="PTHR30055:SF234">
    <property type="entry name" value="HTH-TYPE TRANSCRIPTIONAL REGULATOR BETI"/>
    <property type="match status" value="1"/>
</dbReference>
<accession>A0ABZ1YKY5</accession>
<dbReference type="PROSITE" id="PS50977">
    <property type="entry name" value="HTH_TETR_2"/>
    <property type="match status" value="1"/>
</dbReference>
<gene>
    <name evidence="7" type="ORF">OG563_25390</name>
</gene>
<evidence type="ECO:0000313" key="8">
    <source>
        <dbReference type="Proteomes" id="UP001432062"/>
    </source>
</evidence>
<dbReference type="PRINTS" id="PR00455">
    <property type="entry name" value="HTHTETR"/>
</dbReference>
<proteinExistence type="predicted"/>
<evidence type="ECO:0000256" key="2">
    <source>
        <dbReference type="ARBA" id="ARBA00023015"/>
    </source>
</evidence>
<evidence type="ECO:0000256" key="1">
    <source>
        <dbReference type="ARBA" id="ARBA00022491"/>
    </source>
</evidence>
<dbReference type="Gene3D" id="1.10.357.10">
    <property type="entry name" value="Tetracycline Repressor, domain 2"/>
    <property type="match status" value="1"/>
</dbReference>
<evidence type="ECO:0000313" key="7">
    <source>
        <dbReference type="EMBL" id="WUV42592.1"/>
    </source>
</evidence>
<evidence type="ECO:0000256" key="5">
    <source>
        <dbReference type="PROSITE-ProRule" id="PRU00335"/>
    </source>
</evidence>
<evidence type="ECO:0000256" key="4">
    <source>
        <dbReference type="ARBA" id="ARBA00023163"/>
    </source>
</evidence>
<evidence type="ECO:0000256" key="3">
    <source>
        <dbReference type="ARBA" id="ARBA00023125"/>
    </source>
</evidence>
<dbReference type="RefSeq" id="WP_329405250.1">
    <property type="nucleotide sequence ID" value="NZ_CP109441.1"/>
</dbReference>
<dbReference type="InterPro" id="IPR039538">
    <property type="entry name" value="BetI_C"/>
</dbReference>
<keyword evidence="8" id="KW-1185">Reference proteome</keyword>
<dbReference type="InterPro" id="IPR036271">
    <property type="entry name" value="Tet_transcr_reg_TetR-rel_C_sf"/>
</dbReference>
<dbReference type="InterPro" id="IPR050109">
    <property type="entry name" value="HTH-type_TetR-like_transc_reg"/>
</dbReference>
<dbReference type="Pfam" id="PF13977">
    <property type="entry name" value="TetR_C_6"/>
    <property type="match status" value="1"/>
</dbReference>
<dbReference type="Proteomes" id="UP001432062">
    <property type="component" value="Chromosome"/>
</dbReference>
<keyword evidence="4" id="KW-0804">Transcription</keyword>
<feature type="DNA-binding region" description="H-T-H motif" evidence="5">
    <location>
        <begin position="34"/>
        <end position="53"/>
    </location>
</feature>
<dbReference type="EMBL" id="CP109441">
    <property type="protein sequence ID" value="WUV42592.1"/>
    <property type="molecule type" value="Genomic_DNA"/>
</dbReference>
<dbReference type="PANTHER" id="PTHR30055">
    <property type="entry name" value="HTH-TYPE TRANSCRIPTIONAL REGULATOR RUTR"/>
    <property type="match status" value="1"/>
</dbReference>
<name>A0ABZ1YKY5_9NOCA</name>
<sequence length="199" mass="22188">MRRTPGRAGHEDRRRAILEAALEVFAERGYQGATIAIVAERVGLSQQGVLHYFPNKQTLLANVLELRDQNDLDVLLATAQGRATTLELLADLVERNAERPGIVQSFTVLAAESVTQDHPARDYFVDRYAQAREMLTTFLERALGGDPPRGVSHRDAAVLLIAVLDGLQQQWLLSPEDVDMPALLREFLQLIRPDDDPNL</sequence>
<dbReference type="InterPro" id="IPR009057">
    <property type="entry name" value="Homeodomain-like_sf"/>
</dbReference>
<reference evidence="7" key="1">
    <citation type="submission" date="2022-10" db="EMBL/GenBank/DDBJ databases">
        <title>The complete genomes of actinobacterial strains from the NBC collection.</title>
        <authorList>
            <person name="Joergensen T.S."/>
            <person name="Alvarez Arevalo M."/>
            <person name="Sterndorff E.B."/>
            <person name="Faurdal D."/>
            <person name="Vuksanovic O."/>
            <person name="Mourched A.-S."/>
            <person name="Charusanti P."/>
            <person name="Shaw S."/>
            <person name="Blin K."/>
            <person name="Weber T."/>
        </authorList>
    </citation>
    <scope>NUCLEOTIDE SEQUENCE</scope>
    <source>
        <strain evidence="7">NBC_01482</strain>
    </source>
</reference>